<sequence>MVIVRRWIEVYLHHRKRDGISGGGSVEDERLGPWADIHVIISRGLPYEDDGSFPRRRYSVRSTCWGNRSGVQVDGLWCLERP</sequence>
<dbReference type="Proteomes" id="UP000828390">
    <property type="component" value="Unassembled WGS sequence"/>
</dbReference>
<comment type="caution">
    <text evidence="1">The sequence shown here is derived from an EMBL/GenBank/DDBJ whole genome shotgun (WGS) entry which is preliminary data.</text>
</comment>
<reference evidence="1" key="1">
    <citation type="journal article" date="2019" name="bioRxiv">
        <title>The Genome of the Zebra Mussel, Dreissena polymorpha: A Resource for Invasive Species Research.</title>
        <authorList>
            <person name="McCartney M.A."/>
            <person name="Auch B."/>
            <person name="Kono T."/>
            <person name="Mallez S."/>
            <person name="Zhang Y."/>
            <person name="Obille A."/>
            <person name="Becker A."/>
            <person name="Abrahante J.E."/>
            <person name="Garbe J."/>
            <person name="Badalamenti J.P."/>
            <person name="Herman A."/>
            <person name="Mangelson H."/>
            <person name="Liachko I."/>
            <person name="Sullivan S."/>
            <person name="Sone E.D."/>
            <person name="Koren S."/>
            <person name="Silverstein K.A.T."/>
            <person name="Beckman K.B."/>
            <person name="Gohl D.M."/>
        </authorList>
    </citation>
    <scope>NUCLEOTIDE SEQUENCE</scope>
    <source>
        <strain evidence="1">Duluth1</strain>
        <tissue evidence="1">Whole animal</tissue>
    </source>
</reference>
<protein>
    <submittedName>
        <fullName evidence="1">Uncharacterized protein</fullName>
    </submittedName>
</protein>
<keyword evidence="2" id="KW-1185">Reference proteome</keyword>
<accession>A0A9D4LPP2</accession>
<proteinExistence type="predicted"/>
<evidence type="ECO:0000313" key="2">
    <source>
        <dbReference type="Proteomes" id="UP000828390"/>
    </source>
</evidence>
<organism evidence="1 2">
    <name type="scientific">Dreissena polymorpha</name>
    <name type="common">Zebra mussel</name>
    <name type="synonym">Mytilus polymorpha</name>
    <dbReference type="NCBI Taxonomy" id="45954"/>
    <lineage>
        <taxon>Eukaryota</taxon>
        <taxon>Metazoa</taxon>
        <taxon>Spiralia</taxon>
        <taxon>Lophotrochozoa</taxon>
        <taxon>Mollusca</taxon>
        <taxon>Bivalvia</taxon>
        <taxon>Autobranchia</taxon>
        <taxon>Heteroconchia</taxon>
        <taxon>Euheterodonta</taxon>
        <taxon>Imparidentia</taxon>
        <taxon>Neoheterodontei</taxon>
        <taxon>Myida</taxon>
        <taxon>Dreissenoidea</taxon>
        <taxon>Dreissenidae</taxon>
        <taxon>Dreissena</taxon>
    </lineage>
</organism>
<reference evidence="1" key="2">
    <citation type="submission" date="2020-11" db="EMBL/GenBank/DDBJ databases">
        <authorList>
            <person name="McCartney M.A."/>
            <person name="Auch B."/>
            <person name="Kono T."/>
            <person name="Mallez S."/>
            <person name="Becker A."/>
            <person name="Gohl D.M."/>
            <person name="Silverstein K.A.T."/>
            <person name="Koren S."/>
            <person name="Bechman K.B."/>
            <person name="Herman A."/>
            <person name="Abrahante J.E."/>
            <person name="Garbe J."/>
        </authorList>
    </citation>
    <scope>NUCLEOTIDE SEQUENCE</scope>
    <source>
        <strain evidence="1">Duluth1</strain>
        <tissue evidence="1">Whole animal</tissue>
    </source>
</reference>
<dbReference type="AlphaFoldDB" id="A0A9D4LPP2"/>
<evidence type="ECO:0000313" key="1">
    <source>
        <dbReference type="EMBL" id="KAH3861679.1"/>
    </source>
</evidence>
<name>A0A9D4LPP2_DREPO</name>
<dbReference type="EMBL" id="JAIWYP010000002">
    <property type="protein sequence ID" value="KAH3861679.1"/>
    <property type="molecule type" value="Genomic_DNA"/>
</dbReference>
<gene>
    <name evidence="1" type="ORF">DPMN_024613</name>
</gene>